<sequence>MNKKGKTIGLTILFILDILLVFVYSLTIQFGWNNILTTIIPVNAISLAQAFGLILVSELLFKEPAKPKANTEETDLEQSFKYTINYLLNLGLAYFLIWIVTLFL</sequence>
<protein>
    <submittedName>
        <fullName evidence="2">Uncharacterized protein</fullName>
    </submittedName>
</protein>
<dbReference type="EMBL" id="BK032497">
    <property type="protein sequence ID" value="DAF42746.1"/>
    <property type="molecule type" value="Genomic_DNA"/>
</dbReference>
<accession>A0A8S5RWD5</accession>
<keyword evidence="1" id="KW-1133">Transmembrane helix</keyword>
<evidence type="ECO:0000256" key="1">
    <source>
        <dbReference type="SAM" id="Phobius"/>
    </source>
</evidence>
<organism evidence="2">
    <name type="scientific">Siphoviridae sp. ctHip2</name>
    <dbReference type="NCBI Taxonomy" id="2827830"/>
    <lineage>
        <taxon>Viruses</taxon>
        <taxon>Duplodnaviria</taxon>
        <taxon>Heunggongvirae</taxon>
        <taxon>Uroviricota</taxon>
        <taxon>Caudoviricetes</taxon>
    </lineage>
</organism>
<evidence type="ECO:0000313" key="2">
    <source>
        <dbReference type="EMBL" id="DAF42746.1"/>
    </source>
</evidence>
<proteinExistence type="predicted"/>
<keyword evidence="1" id="KW-0812">Transmembrane</keyword>
<feature type="transmembrane region" description="Helical" evidence="1">
    <location>
        <begin position="38"/>
        <end position="61"/>
    </location>
</feature>
<keyword evidence="1" id="KW-0472">Membrane</keyword>
<feature type="transmembrane region" description="Helical" evidence="1">
    <location>
        <begin position="82"/>
        <end position="103"/>
    </location>
</feature>
<name>A0A8S5RWD5_9CAUD</name>
<reference evidence="2" key="1">
    <citation type="journal article" date="2021" name="Proc. Natl. Acad. Sci. U.S.A.">
        <title>A Catalog of Tens of Thousands of Viruses from Human Metagenomes Reveals Hidden Associations with Chronic Diseases.</title>
        <authorList>
            <person name="Tisza M.J."/>
            <person name="Buck C.B."/>
        </authorList>
    </citation>
    <scope>NUCLEOTIDE SEQUENCE</scope>
    <source>
        <strain evidence="2">CtHip2</strain>
    </source>
</reference>
<feature type="transmembrane region" description="Helical" evidence="1">
    <location>
        <begin position="12"/>
        <end position="32"/>
    </location>
</feature>